<accession>A0A640S6H0</accession>
<proteinExistence type="predicted"/>
<evidence type="ECO:0000313" key="2">
    <source>
        <dbReference type="Proteomes" id="UP000435837"/>
    </source>
</evidence>
<evidence type="ECO:0000313" key="1">
    <source>
        <dbReference type="EMBL" id="GFE06647.1"/>
    </source>
</evidence>
<comment type="caution">
    <text evidence="1">The sequence shown here is derived from an EMBL/GenBank/DDBJ whole genome shotgun (WGS) entry which is preliminary data.</text>
</comment>
<dbReference type="Proteomes" id="UP000435837">
    <property type="component" value="Unassembled WGS sequence"/>
</dbReference>
<dbReference type="EMBL" id="BLIN01000003">
    <property type="protein sequence ID" value="GFE06647.1"/>
    <property type="molecule type" value="Genomic_DNA"/>
</dbReference>
<sequence length="51" mass="5016">MAGSLRADVRGVRAVKDMRGSGRAVGAAVVRSDVPDGRVAAPEGAAAAGRP</sequence>
<dbReference type="AlphaFoldDB" id="A0A640S6H0"/>
<name>A0A640S6H0_9ACTN</name>
<protein>
    <submittedName>
        <fullName evidence="1">Uncharacterized protein</fullName>
    </submittedName>
</protein>
<organism evidence="1 2">
    <name type="scientific">Streptomyces caniferus</name>
    <dbReference type="NCBI Taxonomy" id="285557"/>
    <lineage>
        <taxon>Bacteria</taxon>
        <taxon>Bacillati</taxon>
        <taxon>Actinomycetota</taxon>
        <taxon>Actinomycetes</taxon>
        <taxon>Kitasatosporales</taxon>
        <taxon>Streptomycetaceae</taxon>
        <taxon>Streptomyces</taxon>
    </lineage>
</organism>
<reference evidence="1 2" key="1">
    <citation type="submission" date="2019-12" db="EMBL/GenBank/DDBJ databases">
        <title>Whole genome shotgun sequence of Streptomyces caniferus NBRC 15389.</title>
        <authorList>
            <person name="Ichikawa N."/>
            <person name="Kimura A."/>
            <person name="Kitahashi Y."/>
            <person name="Komaki H."/>
            <person name="Tamura T."/>
        </authorList>
    </citation>
    <scope>NUCLEOTIDE SEQUENCE [LARGE SCALE GENOMIC DNA]</scope>
    <source>
        <strain evidence="1 2">NBRC 15389</strain>
    </source>
</reference>
<gene>
    <name evidence="1" type="ORF">Scani_29150</name>
</gene>